<dbReference type="InterPro" id="IPR052399">
    <property type="entry name" value="Phage_Baseplate_Assmbl_Protein"/>
</dbReference>
<accession>A0A8S5M9T5</accession>
<feature type="domain" description="Baseplate J-like C-terminal" evidence="3">
    <location>
        <begin position="265"/>
        <end position="353"/>
    </location>
</feature>
<evidence type="ECO:0000259" key="2">
    <source>
        <dbReference type="Pfam" id="PF26078"/>
    </source>
</evidence>
<dbReference type="InterPro" id="IPR058530">
    <property type="entry name" value="Baseplate_J-like_C"/>
</dbReference>
<dbReference type="PANTHER" id="PTHR37829">
    <property type="entry name" value="PHAGE-LIKE ELEMENT PBSX PROTEIN XKDT"/>
    <property type="match status" value="1"/>
</dbReference>
<dbReference type="EMBL" id="BK014859">
    <property type="protein sequence ID" value="DAD79105.1"/>
    <property type="molecule type" value="Genomic_DNA"/>
</dbReference>
<organism evidence="4">
    <name type="scientific">Siphoviridae sp. ctsDY37</name>
    <dbReference type="NCBI Taxonomy" id="2826483"/>
    <lineage>
        <taxon>Viruses</taxon>
        <taxon>Duplodnaviria</taxon>
        <taxon>Heunggongvirae</taxon>
        <taxon>Uroviricota</taxon>
        <taxon>Caudoviricetes</taxon>
    </lineage>
</organism>
<evidence type="ECO:0000313" key="4">
    <source>
        <dbReference type="EMBL" id="DAD79105.1"/>
    </source>
</evidence>
<comment type="similarity">
    <text evidence="1">Belongs to the Mu gp47/PBSX XkdT family.</text>
</comment>
<dbReference type="InterPro" id="IPR058531">
    <property type="entry name" value="Baseplate_J_M"/>
</dbReference>
<evidence type="ECO:0000259" key="3">
    <source>
        <dbReference type="Pfam" id="PF26079"/>
    </source>
</evidence>
<evidence type="ECO:0000256" key="1">
    <source>
        <dbReference type="ARBA" id="ARBA00038087"/>
    </source>
</evidence>
<sequence length="354" mass="39070">MAYEETTYEVILQRMLDRVPNNMDKREGSIIYDALAPAAVELQLMYIELDTILKETFADTAQRDYLVRRAAERGITPYEATYATLKGVFTPSSLDVPIGSRFNCNDLNYVVTSKIQDGEYQLQCETLGVSGNANFGSLIPIDYIQGLETATLTELLIPGEDEEDVESLRSRYFASFDTKPYGGNKNDYIQKTNAIAGVGSTKVTPVWQGGGTVLLTILNSEFDKASTALINTVQQTIDPTQDGTGLGVAPIGHVVTVQTVEEVPINVKATFGFDDGYSFNGLKTAIENVIKNYLLELRQNWANQNNTVVRISQIETRILQIEGIVDIQNTRINNSTSNLTLTEYQVPTFGGVSQ</sequence>
<protein>
    <submittedName>
        <fullName evidence="4">Baseplate J like protein</fullName>
    </submittedName>
</protein>
<proteinExistence type="inferred from homology"/>
<feature type="domain" description="Baseplate J-like central" evidence="2">
    <location>
        <begin position="180"/>
        <end position="258"/>
    </location>
</feature>
<name>A0A8S5M9T5_9CAUD</name>
<dbReference type="PANTHER" id="PTHR37829:SF3">
    <property type="entry name" value="PROTEIN JAYE-RELATED"/>
    <property type="match status" value="1"/>
</dbReference>
<dbReference type="Pfam" id="PF26078">
    <property type="entry name" value="Baseplate_J_M"/>
    <property type="match status" value="1"/>
</dbReference>
<reference evidence="4" key="1">
    <citation type="journal article" date="2021" name="Proc. Natl. Acad. Sci. U.S.A.">
        <title>A Catalog of Tens of Thousands of Viruses from Human Metagenomes Reveals Hidden Associations with Chronic Diseases.</title>
        <authorList>
            <person name="Tisza M.J."/>
            <person name="Buck C.B."/>
        </authorList>
    </citation>
    <scope>NUCLEOTIDE SEQUENCE</scope>
    <source>
        <strain evidence="4">CtsDY37</strain>
    </source>
</reference>
<dbReference type="Pfam" id="PF26079">
    <property type="entry name" value="Baseplate_J_C"/>
    <property type="match status" value="1"/>
</dbReference>